<dbReference type="PANTHER" id="PTHR43531:SF11">
    <property type="entry name" value="METHYL-ACCEPTING CHEMOTAXIS PROTEIN 3"/>
    <property type="match status" value="1"/>
</dbReference>
<dbReference type="Gene3D" id="6.10.340.10">
    <property type="match status" value="1"/>
</dbReference>
<feature type="domain" description="Methyl-accepting transducer" evidence="6">
    <location>
        <begin position="347"/>
        <end position="576"/>
    </location>
</feature>
<evidence type="ECO:0000259" key="7">
    <source>
        <dbReference type="PROSITE" id="PS50885"/>
    </source>
</evidence>
<gene>
    <name evidence="8" type="ORF">G6M46_16070</name>
</gene>
<comment type="similarity">
    <text evidence="3">Belongs to the methyl-accepting chemotaxis (MCP) protein family.</text>
</comment>
<dbReference type="EMBL" id="JAAMAY010000027">
    <property type="protein sequence ID" value="NTC29653.1"/>
    <property type="molecule type" value="Genomic_DNA"/>
</dbReference>
<evidence type="ECO:0000256" key="1">
    <source>
        <dbReference type="ARBA" id="ARBA00004370"/>
    </source>
</evidence>
<accession>A0AA44JA78</accession>
<dbReference type="GO" id="GO:0005886">
    <property type="term" value="C:plasma membrane"/>
    <property type="evidence" value="ECO:0007669"/>
    <property type="project" value="TreeGrafter"/>
</dbReference>
<dbReference type="PROSITE" id="PS50111">
    <property type="entry name" value="CHEMOTAXIS_TRANSDUC_2"/>
    <property type="match status" value="1"/>
</dbReference>
<dbReference type="Gene3D" id="1.10.287.950">
    <property type="entry name" value="Methyl-accepting chemotaxis protein"/>
    <property type="match status" value="1"/>
</dbReference>
<feature type="domain" description="HAMP" evidence="7">
    <location>
        <begin position="290"/>
        <end position="342"/>
    </location>
</feature>
<feature type="domain" description="HAMP" evidence="7">
    <location>
        <begin position="208"/>
        <end position="261"/>
    </location>
</feature>
<organism evidence="8 9">
    <name type="scientific">Agrobacterium tumefaciens</name>
    <dbReference type="NCBI Taxonomy" id="358"/>
    <lineage>
        <taxon>Bacteria</taxon>
        <taxon>Pseudomonadati</taxon>
        <taxon>Pseudomonadota</taxon>
        <taxon>Alphaproteobacteria</taxon>
        <taxon>Hyphomicrobiales</taxon>
        <taxon>Rhizobiaceae</taxon>
        <taxon>Rhizobium/Agrobacterium group</taxon>
        <taxon>Agrobacterium</taxon>
        <taxon>Agrobacterium tumefaciens complex</taxon>
    </lineage>
</organism>
<dbReference type="SUPFAM" id="SSF158472">
    <property type="entry name" value="HAMP domain-like"/>
    <property type="match status" value="1"/>
</dbReference>
<keyword evidence="5" id="KW-0472">Membrane</keyword>
<dbReference type="CDD" id="cd06225">
    <property type="entry name" value="HAMP"/>
    <property type="match status" value="1"/>
</dbReference>
<dbReference type="Pfam" id="PF12729">
    <property type="entry name" value="4HB_MCP_1"/>
    <property type="match status" value="1"/>
</dbReference>
<dbReference type="PANTHER" id="PTHR43531">
    <property type="entry name" value="PROTEIN ICFG"/>
    <property type="match status" value="1"/>
</dbReference>
<dbReference type="FunFam" id="1.10.287.950:FF:000001">
    <property type="entry name" value="Methyl-accepting chemotaxis sensory transducer"/>
    <property type="match status" value="1"/>
</dbReference>
<protein>
    <submittedName>
        <fullName evidence="8">HAMP domain-containing protein</fullName>
    </submittedName>
</protein>
<dbReference type="InterPro" id="IPR051310">
    <property type="entry name" value="MCP_chemotaxis"/>
</dbReference>
<name>A0AA44JA78_AGRTU</name>
<dbReference type="InterPro" id="IPR024478">
    <property type="entry name" value="HlyB_4HB_MCP"/>
</dbReference>
<dbReference type="Proteomes" id="UP000702952">
    <property type="component" value="Unassembled WGS sequence"/>
</dbReference>
<dbReference type="InterPro" id="IPR003660">
    <property type="entry name" value="HAMP_dom"/>
</dbReference>
<evidence type="ECO:0000313" key="8">
    <source>
        <dbReference type="EMBL" id="NTC29653.1"/>
    </source>
</evidence>
<evidence type="ECO:0000313" key="9">
    <source>
        <dbReference type="Proteomes" id="UP000702952"/>
    </source>
</evidence>
<dbReference type="PROSITE" id="PS50885">
    <property type="entry name" value="HAMP"/>
    <property type="match status" value="2"/>
</dbReference>
<dbReference type="SMART" id="SM00304">
    <property type="entry name" value="HAMP"/>
    <property type="match status" value="2"/>
</dbReference>
<evidence type="ECO:0000256" key="2">
    <source>
        <dbReference type="ARBA" id="ARBA00022500"/>
    </source>
</evidence>
<feature type="transmembrane region" description="Helical" evidence="5">
    <location>
        <begin position="189"/>
        <end position="211"/>
    </location>
</feature>
<dbReference type="AlphaFoldDB" id="A0AA44JA78"/>
<evidence type="ECO:0000256" key="3">
    <source>
        <dbReference type="ARBA" id="ARBA00029447"/>
    </source>
</evidence>
<reference evidence="8" key="1">
    <citation type="journal article" date="2020" name="Science">
        <title>Unexpected conservation and global transmission of agrobacterial virulence plasmids.</title>
        <authorList>
            <person name="Weisberg A.J."/>
            <person name="Davis E.W. 2nd"/>
            <person name="Tabima J."/>
            <person name="Belcher M.S."/>
            <person name="Miller M."/>
            <person name="Kuo C.H."/>
            <person name="Loper J.E."/>
            <person name="Grunwald N.J."/>
            <person name="Putnam M.L."/>
            <person name="Chang J.H."/>
        </authorList>
    </citation>
    <scope>NUCLEOTIDE SEQUENCE</scope>
    <source>
        <strain evidence="8">17-1853-1a</strain>
    </source>
</reference>
<comment type="subcellular location">
    <subcellularLocation>
        <location evidence="1">Membrane</location>
    </subcellularLocation>
</comment>
<evidence type="ECO:0000256" key="4">
    <source>
        <dbReference type="PROSITE-ProRule" id="PRU00284"/>
    </source>
</evidence>
<sequence>MSIRIPARLMIMASAALLLIIGLGLISYQQMSTVYAAASDTRQVWMPRVMKLDGVQFTLLRYHTTTIRTAIAVDPVEIKGLNDEFAEMDASIPKSYADFRATLTSDVERARWTTFEEKWAAYLQARQKIADAVKAGDRASAVAAIAPARQPLVDAFGALGEVIKLNDAGAAASAMAADAAFSRSSVTTAGFIGISVIIMGGLALWIITGVSRPISRLSRAMLAIAGGKLDEVISDAGRKDEIGEMAGAVEILRQSAIAKVDMEKGAEQARIDARRNEAEVQRRAEEEAELRLTQATGSLAAALQRLAAYDLTCEVEQAFAQQFEPLRHDFNTSVRQLRSVLVSVGSVGQGVANGSGEISQASDDLSKRTEQQAASLEETAAALEEITVNVQATSKRSAEARTLVRSARQHAETSGIVVSNAVAAMQRIEHSAQQITQIISVIDEIAFQTNLLALNAGVEAARAGEAGRGFAVVAQEVRELAQRSANAAKEIKSLITNSGVAVTEGVRLVGDTGEGLKQIALVVEDINHHMDAIAVSAQEQASGLAEVNTAVNHMDQATQQNAAMVEEMNAASVGLADDSQQLAQLIAQFRTGIPVSSGRANPSAPVQLRPYARSAPVAVSRGNLAVKAEHWDEF</sequence>
<keyword evidence="5" id="KW-1133">Transmembrane helix</keyword>
<evidence type="ECO:0000256" key="5">
    <source>
        <dbReference type="SAM" id="Phobius"/>
    </source>
</evidence>
<dbReference type="GO" id="GO:0006935">
    <property type="term" value="P:chemotaxis"/>
    <property type="evidence" value="ECO:0007669"/>
    <property type="project" value="UniProtKB-KW"/>
</dbReference>
<dbReference type="InterPro" id="IPR004089">
    <property type="entry name" value="MCPsignal_dom"/>
</dbReference>
<dbReference type="CDD" id="cd11386">
    <property type="entry name" value="MCP_signal"/>
    <property type="match status" value="1"/>
</dbReference>
<keyword evidence="4" id="KW-0807">Transducer</keyword>
<evidence type="ECO:0000259" key="6">
    <source>
        <dbReference type="PROSITE" id="PS50111"/>
    </source>
</evidence>
<dbReference type="GO" id="GO:0007165">
    <property type="term" value="P:signal transduction"/>
    <property type="evidence" value="ECO:0007669"/>
    <property type="project" value="UniProtKB-KW"/>
</dbReference>
<dbReference type="GO" id="GO:0004888">
    <property type="term" value="F:transmembrane signaling receptor activity"/>
    <property type="evidence" value="ECO:0007669"/>
    <property type="project" value="TreeGrafter"/>
</dbReference>
<dbReference type="Pfam" id="PF00015">
    <property type="entry name" value="MCPsignal"/>
    <property type="match status" value="1"/>
</dbReference>
<dbReference type="RefSeq" id="WP_236775292.1">
    <property type="nucleotide sequence ID" value="NZ_JAAMAW010000021.1"/>
</dbReference>
<dbReference type="SUPFAM" id="SSF58104">
    <property type="entry name" value="Methyl-accepting chemotaxis protein (MCP) signaling domain"/>
    <property type="match status" value="1"/>
</dbReference>
<keyword evidence="2" id="KW-0145">Chemotaxis</keyword>
<dbReference type="Pfam" id="PF00672">
    <property type="entry name" value="HAMP"/>
    <property type="match status" value="1"/>
</dbReference>
<proteinExistence type="inferred from homology"/>
<comment type="caution">
    <text evidence="8">The sequence shown here is derived from an EMBL/GenBank/DDBJ whole genome shotgun (WGS) entry which is preliminary data.</text>
</comment>
<dbReference type="SMART" id="SM00283">
    <property type="entry name" value="MA"/>
    <property type="match status" value="1"/>
</dbReference>
<keyword evidence="5" id="KW-0812">Transmembrane</keyword>